<feature type="compositionally biased region" description="Low complexity" evidence="1">
    <location>
        <begin position="1"/>
        <end position="20"/>
    </location>
</feature>
<dbReference type="EMBL" id="CP003969">
    <property type="protein sequence ID" value="AGP34600.1"/>
    <property type="molecule type" value="Genomic_DNA"/>
</dbReference>
<proteinExistence type="predicted"/>
<feature type="region of interest" description="Disordered" evidence="1">
    <location>
        <begin position="1"/>
        <end position="30"/>
    </location>
</feature>
<accession>S4XRU5</accession>
<gene>
    <name evidence="2" type="ORF">SCE1572_08810</name>
</gene>
<sequence>MSCTTTRSRGTPSSTRRSPSAPLTATTRAQRWSAGAICARSTASLGCSLMSLPSTVVTSGTPASRANTSAATVSG</sequence>
<feature type="region of interest" description="Disordered" evidence="1">
    <location>
        <begin position="56"/>
        <end position="75"/>
    </location>
</feature>
<feature type="compositionally biased region" description="Polar residues" evidence="1">
    <location>
        <begin position="21"/>
        <end position="30"/>
    </location>
</feature>
<dbReference type="AlphaFoldDB" id="S4XRU5"/>
<dbReference type="HOGENOM" id="CLU_2669127_0_0_7"/>
<reference evidence="2 3" key="1">
    <citation type="journal article" date="2013" name="Sci. Rep.">
        <title>Extraordinary expansion of a Sorangium cellulosum genome from an alkaline milieu.</title>
        <authorList>
            <person name="Han K."/>
            <person name="Li Z.F."/>
            <person name="Peng R."/>
            <person name="Zhu L.P."/>
            <person name="Zhou T."/>
            <person name="Wang L.G."/>
            <person name="Li S.G."/>
            <person name="Zhang X.B."/>
            <person name="Hu W."/>
            <person name="Wu Z.H."/>
            <person name="Qin N."/>
            <person name="Li Y.Z."/>
        </authorList>
    </citation>
    <scope>NUCLEOTIDE SEQUENCE [LARGE SCALE GENOMIC DNA]</scope>
    <source>
        <strain evidence="2 3">So0157-2</strain>
    </source>
</reference>
<dbReference type="STRING" id="1254432.SCE1572_08810"/>
<organism evidence="2 3">
    <name type="scientific">Sorangium cellulosum So0157-2</name>
    <dbReference type="NCBI Taxonomy" id="1254432"/>
    <lineage>
        <taxon>Bacteria</taxon>
        <taxon>Pseudomonadati</taxon>
        <taxon>Myxococcota</taxon>
        <taxon>Polyangia</taxon>
        <taxon>Polyangiales</taxon>
        <taxon>Polyangiaceae</taxon>
        <taxon>Sorangium</taxon>
    </lineage>
</organism>
<evidence type="ECO:0000256" key="1">
    <source>
        <dbReference type="SAM" id="MobiDB-lite"/>
    </source>
</evidence>
<evidence type="ECO:0000313" key="2">
    <source>
        <dbReference type="EMBL" id="AGP34600.1"/>
    </source>
</evidence>
<name>S4XRU5_SORCE</name>
<dbReference type="KEGG" id="scu:SCE1572_08810"/>
<evidence type="ECO:0000313" key="3">
    <source>
        <dbReference type="Proteomes" id="UP000014803"/>
    </source>
</evidence>
<dbReference type="Proteomes" id="UP000014803">
    <property type="component" value="Chromosome"/>
</dbReference>
<protein>
    <submittedName>
        <fullName evidence="2">Uncharacterized protein</fullName>
    </submittedName>
</protein>